<reference evidence="1" key="1">
    <citation type="journal article" date="2021" name="bioRxiv">
        <title>Whole Genome Assembly and Annotation of Northern Wild Rice, Zizania palustris L., Supports a Whole Genome Duplication in the Zizania Genus.</title>
        <authorList>
            <person name="Haas M."/>
            <person name="Kono T."/>
            <person name="Macchietto M."/>
            <person name="Millas R."/>
            <person name="McGilp L."/>
            <person name="Shao M."/>
            <person name="Duquette J."/>
            <person name="Hirsch C.N."/>
            <person name="Kimball J."/>
        </authorList>
    </citation>
    <scope>NUCLEOTIDE SEQUENCE</scope>
    <source>
        <tissue evidence="1">Fresh leaf tissue</tissue>
    </source>
</reference>
<name>A0A8J5RYN4_ZIZPA</name>
<protein>
    <submittedName>
        <fullName evidence="1">Uncharacterized protein</fullName>
    </submittedName>
</protein>
<evidence type="ECO:0000313" key="2">
    <source>
        <dbReference type="Proteomes" id="UP000729402"/>
    </source>
</evidence>
<dbReference type="OrthoDB" id="1923159at2759"/>
<comment type="caution">
    <text evidence="1">The sequence shown here is derived from an EMBL/GenBank/DDBJ whole genome shotgun (WGS) entry which is preliminary data.</text>
</comment>
<accession>A0A8J5RYN4</accession>
<dbReference type="Proteomes" id="UP000729402">
    <property type="component" value="Unassembled WGS sequence"/>
</dbReference>
<dbReference type="EMBL" id="JAAALK010000290">
    <property type="protein sequence ID" value="KAG8047406.1"/>
    <property type="molecule type" value="Genomic_DNA"/>
</dbReference>
<sequence>MACTLWLAVASPSAPSLVLRLDLETLSAPLPFPMTRAGLGTVANRNVEKKQKTQKILERGEYFGQYEKVLKVSVSWPIGTPSQQASTNHNINMENSFPSLCEREMHRFFHLKNASELRLDNIPVLLNEYGKLLSA</sequence>
<organism evidence="1 2">
    <name type="scientific">Zizania palustris</name>
    <name type="common">Northern wild rice</name>
    <dbReference type="NCBI Taxonomy" id="103762"/>
    <lineage>
        <taxon>Eukaryota</taxon>
        <taxon>Viridiplantae</taxon>
        <taxon>Streptophyta</taxon>
        <taxon>Embryophyta</taxon>
        <taxon>Tracheophyta</taxon>
        <taxon>Spermatophyta</taxon>
        <taxon>Magnoliopsida</taxon>
        <taxon>Liliopsida</taxon>
        <taxon>Poales</taxon>
        <taxon>Poaceae</taxon>
        <taxon>BOP clade</taxon>
        <taxon>Oryzoideae</taxon>
        <taxon>Oryzeae</taxon>
        <taxon>Zizaniinae</taxon>
        <taxon>Zizania</taxon>
    </lineage>
</organism>
<keyword evidence="2" id="KW-1185">Reference proteome</keyword>
<evidence type="ECO:0000313" key="1">
    <source>
        <dbReference type="EMBL" id="KAG8047406.1"/>
    </source>
</evidence>
<dbReference type="AlphaFoldDB" id="A0A8J5RYN4"/>
<gene>
    <name evidence="1" type="ORF">GUJ93_ZPchr0008g12721</name>
</gene>
<reference evidence="1" key="2">
    <citation type="submission" date="2021-02" db="EMBL/GenBank/DDBJ databases">
        <authorList>
            <person name="Kimball J.A."/>
            <person name="Haas M.W."/>
            <person name="Macchietto M."/>
            <person name="Kono T."/>
            <person name="Duquette J."/>
            <person name="Shao M."/>
        </authorList>
    </citation>
    <scope>NUCLEOTIDE SEQUENCE</scope>
    <source>
        <tissue evidence="1">Fresh leaf tissue</tissue>
    </source>
</reference>
<proteinExistence type="predicted"/>